<dbReference type="CDD" id="cd06260">
    <property type="entry name" value="DUF820-like"/>
    <property type="match status" value="1"/>
</dbReference>
<dbReference type="InterPro" id="IPR008538">
    <property type="entry name" value="Uma2"/>
</dbReference>
<dbReference type="EMBL" id="CP020559">
    <property type="protein sequence ID" value="ARE87664.1"/>
    <property type="molecule type" value="Genomic_DNA"/>
</dbReference>
<dbReference type="SUPFAM" id="SSF52980">
    <property type="entry name" value="Restriction endonuclease-like"/>
    <property type="match status" value="1"/>
</dbReference>
<dbReference type="PANTHER" id="PTHR36558">
    <property type="entry name" value="GLR1098 PROTEIN"/>
    <property type="match status" value="1"/>
</dbReference>
<sequence length="191" mass="22169">MPLPKENKKYTYVDYLTWPENEQWELFDGVPYMQAAPSWQHQAISGELYRQLANYLQGKECQAFASPFDLRLPDGEEKDEEITNVFQPDIVVICDKNRLKGTGYFGTPTLIIEISSPSTSRTDRVLKFNKYEKAGVEEYWIVDPDGKYVNIFTLQEDKRYGRPESYTEENKVKISVFPDLLIDLSQVFASI</sequence>
<dbReference type="AlphaFoldDB" id="A0AAC9RIH4"/>
<dbReference type="Proteomes" id="UP000177894">
    <property type="component" value="Chromosome"/>
</dbReference>
<proteinExistence type="predicted"/>
<accession>A0AAC9RIH4</accession>
<gene>
    <name evidence="2" type="ORF">BJL90_15605</name>
    <name evidence="3" type="ORF">CLFO_20640</name>
</gene>
<evidence type="ECO:0000313" key="3">
    <source>
        <dbReference type="EMBL" id="ARE87664.1"/>
    </source>
</evidence>
<keyword evidence="4" id="KW-1185">Reference proteome</keyword>
<reference evidence="3 5" key="2">
    <citation type="submission" date="2017-03" db="EMBL/GenBank/DDBJ databases">
        <title>Complete sequence of Clostridium formicaceticum DSM 92.</title>
        <authorList>
            <person name="Poehlein A."/>
            <person name="Karl M."/>
            <person name="Bengelsdorf F.R."/>
            <person name="Duerre P."/>
            <person name="Daniel R."/>
        </authorList>
    </citation>
    <scope>NUCLEOTIDE SEQUENCE [LARGE SCALE GENOMIC DNA]</scope>
    <source>
        <strain evidence="3 5">DSM 92</strain>
    </source>
</reference>
<dbReference type="Pfam" id="PF05685">
    <property type="entry name" value="Uma2"/>
    <property type="match status" value="1"/>
</dbReference>
<dbReference type="PANTHER" id="PTHR36558:SF1">
    <property type="entry name" value="RESTRICTION ENDONUCLEASE DOMAIN-CONTAINING PROTEIN-RELATED"/>
    <property type="match status" value="1"/>
</dbReference>
<dbReference type="Gene3D" id="3.90.1570.10">
    <property type="entry name" value="tt1808, chain A"/>
    <property type="match status" value="1"/>
</dbReference>
<feature type="domain" description="Putative restriction endonuclease" evidence="1">
    <location>
        <begin position="14"/>
        <end position="182"/>
    </location>
</feature>
<evidence type="ECO:0000259" key="1">
    <source>
        <dbReference type="Pfam" id="PF05685"/>
    </source>
</evidence>
<reference evidence="2 4" key="1">
    <citation type="submission" date="2016-10" db="EMBL/GenBank/DDBJ databases">
        <title>Complete Genome Sequence of Acetogen Clostridium formicoaceticum ATCC 27076.</title>
        <authorList>
            <person name="Bao T."/>
            <person name="Cheng C."/>
            <person name="Zhao J."/>
            <person name="Yang S.-T."/>
            <person name="Wang J."/>
            <person name="Wang M."/>
        </authorList>
    </citation>
    <scope>NUCLEOTIDE SEQUENCE [LARGE SCALE GENOMIC DNA]</scope>
    <source>
        <strain evidence="2 4">ATCC 27076</strain>
    </source>
</reference>
<dbReference type="InterPro" id="IPR012296">
    <property type="entry name" value="Nuclease_put_TT1808"/>
</dbReference>
<dbReference type="RefSeq" id="WP_070970027.1">
    <property type="nucleotide sequence ID" value="NZ_CP017603.1"/>
</dbReference>
<evidence type="ECO:0000313" key="2">
    <source>
        <dbReference type="EMBL" id="AOY77148.1"/>
    </source>
</evidence>
<dbReference type="EMBL" id="CP017603">
    <property type="protein sequence ID" value="AOY77148.1"/>
    <property type="molecule type" value="Genomic_DNA"/>
</dbReference>
<dbReference type="InterPro" id="IPR011335">
    <property type="entry name" value="Restrct_endonuc-II-like"/>
</dbReference>
<organism evidence="3 5">
    <name type="scientific">Clostridium formicaceticum</name>
    <dbReference type="NCBI Taxonomy" id="1497"/>
    <lineage>
        <taxon>Bacteria</taxon>
        <taxon>Bacillati</taxon>
        <taxon>Bacillota</taxon>
        <taxon>Clostridia</taxon>
        <taxon>Eubacteriales</taxon>
        <taxon>Clostridiaceae</taxon>
        <taxon>Clostridium</taxon>
    </lineage>
</organism>
<protein>
    <recommendedName>
        <fullName evidence="1">Putative restriction endonuclease domain-containing protein</fullName>
    </recommendedName>
</protein>
<name>A0AAC9RIH4_9CLOT</name>
<evidence type="ECO:0000313" key="5">
    <source>
        <dbReference type="Proteomes" id="UP000192478"/>
    </source>
</evidence>
<dbReference type="Proteomes" id="UP000192478">
    <property type="component" value="Chromosome"/>
</dbReference>
<dbReference type="KEGG" id="cfm:BJL90_15605"/>
<evidence type="ECO:0000313" key="4">
    <source>
        <dbReference type="Proteomes" id="UP000177894"/>
    </source>
</evidence>